<dbReference type="Pfam" id="PF05345">
    <property type="entry name" value="He_PIG"/>
    <property type="match status" value="1"/>
</dbReference>
<dbReference type="SMART" id="SM00736">
    <property type="entry name" value="CADG"/>
    <property type="match status" value="1"/>
</dbReference>
<dbReference type="AlphaFoldDB" id="A0AAV3XTY5"/>
<dbReference type="InterPro" id="IPR015919">
    <property type="entry name" value="Cadherin-like_sf"/>
</dbReference>
<comment type="caution">
    <text evidence="2">The sequence shown here is derived from an EMBL/GenBank/DDBJ whole genome shotgun (WGS) entry which is preliminary data.</text>
</comment>
<organism evidence="2 3">
    <name type="scientific">Microseira wollei NIES-4236</name>
    <dbReference type="NCBI Taxonomy" id="2530354"/>
    <lineage>
        <taxon>Bacteria</taxon>
        <taxon>Bacillati</taxon>
        <taxon>Cyanobacteriota</taxon>
        <taxon>Cyanophyceae</taxon>
        <taxon>Oscillatoriophycideae</taxon>
        <taxon>Aerosakkonematales</taxon>
        <taxon>Aerosakkonemataceae</taxon>
        <taxon>Microseira</taxon>
    </lineage>
</organism>
<dbReference type="InterPro" id="IPR006644">
    <property type="entry name" value="Cadg"/>
</dbReference>
<evidence type="ECO:0000313" key="2">
    <source>
        <dbReference type="EMBL" id="GET44410.1"/>
    </source>
</evidence>
<dbReference type="InterPro" id="IPR013783">
    <property type="entry name" value="Ig-like_fold"/>
</dbReference>
<protein>
    <submittedName>
        <fullName evidence="2">Ig</fullName>
    </submittedName>
</protein>
<dbReference type="SUPFAM" id="SSF49313">
    <property type="entry name" value="Cadherin-like"/>
    <property type="match status" value="1"/>
</dbReference>
<feature type="domain" description="Dystroglycan-type cadherin-like" evidence="1">
    <location>
        <begin position="65"/>
        <end position="167"/>
    </location>
</feature>
<dbReference type="Gene3D" id="2.60.40.10">
    <property type="entry name" value="Immunoglobulins"/>
    <property type="match status" value="1"/>
</dbReference>
<evidence type="ECO:0000259" key="1">
    <source>
        <dbReference type="SMART" id="SM00736"/>
    </source>
</evidence>
<name>A0AAV3XTY5_9CYAN</name>
<dbReference type="EMBL" id="BLAY01000347">
    <property type="protein sequence ID" value="GET44410.1"/>
    <property type="molecule type" value="Genomic_DNA"/>
</dbReference>
<proteinExistence type="predicted"/>
<dbReference type="GO" id="GO:0016020">
    <property type="term" value="C:membrane"/>
    <property type="evidence" value="ECO:0007669"/>
    <property type="project" value="InterPro"/>
</dbReference>
<keyword evidence="3" id="KW-1185">Reference proteome</keyword>
<sequence>MLKLGSNNVTLNLEIAITDLGHLRCTPNPNWNGSTSFNWNGFNGIDYALTPATVNLIVNSVNHPVVFNPLKSEMQFTAVDGGFLLTFSEESFFAPDLGDTITYTATLDKGNPLPNWLSFNPFTRTFTGSITSGVFGNLTLLVTATEGGNATAIARLNITISHPDPDCFCEQIVRPDIDL</sequence>
<gene>
    <name evidence="2" type="ORF">MiSe_92370</name>
</gene>
<accession>A0AAV3XTY5</accession>
<dbReference type="GO" id="GO:0005509">
    <property type="term" value="F:calcium ion binding"/>
    <property type="evidence" value="ECO:0007669"/>
    <property type="project" value="InterPro"/>
</dbReference>
<evidence type="ECO:0000313" key="3">
    <source>
        <dbReference type="Proteomes" id="UP001050975"/>
    </source>
</evidence>
<reference evidence="2" key="1">
    <citation type="submission" date="2019-10" db="EMBL/GenBank/DDBJ databases">
        <title>Draft genome sequece of Microseira wollei NIES-4236.</title>
        <authorList>
            <person name="Yamaguchi H."/>
            <person name="Suzuki S."/>
            <person name="Kawachi M."/>
        </authorList>
    </citation>
    <scope>NUCLEOTIDE SEQUENCE</scope>
    <source>
        <strain evidence="2">NIES-4236</strain>
    </source>
</reference>
<dbReference type="Proteomes" id="UP001050975">
    <property type="component" value="Unassembled WGS sequence"/>
</dbReference>